<evidence type="ECO:0000256" key="4">
    <source>
        <dbReference type="ARBA" id="ARBA00022989"/>
    </source>
</evidence>
<reference evidence="7 8" key="1">
    <citation type="submission" date="2023-10" db="EMBL/GenBank/DDBJ databases">
        <title>Complete genome sequence of a Sphingomonadaceae bacterium.</title>
        <authorList>
            <person name="Yan C."/>
        </authorList>
    </citation>
    <scope>NUCLEOTIDE SEQUENCE [LARGE SCALE GENOMIC DNA]</scope>
    <source>
        <strain evidence="7 8">SCSIO 66989</strain>
    </source>
</reference>
<keyword evidence="4 6" id="KW-1133">Transmembrane helix</keyword>
<keyword evidence="3 6" id="KW-0812">Transmembrane</keyword>
<feature type="transmembrane region" description="Helical" evidence="6">
    <location>
        <begin position="315"/>
        <end position="340"/>
    </location>
</feature>
<evidence type="ECO:0000256" key="3">
    <source>
        <dbReference type="ARBA" id="ARBA00022692"/>
    </source>
</evidence>
<dbReference type="InterPro" id="IPR002549">
    <property type="entry name" value="AI-2E-like"/>
</dbReference>
<evidence type="ECO:0000256" key="6">
    <source>
        <dbReference type="SAM" id="Phobius"/>
    </source>
</evidence>
<dbReference type="GO" id="GO:0016020">
    <property type="term" value="C:membrane"/>
    <property type="evidence" value="ECO:0007669"/>
    <property type="project" value="UniProtKB-SubCell"/>
</dbReference>
<gene>
    <name evidence="7" type="ORF">RB602_04575</name>
</gene>
<keyword evidence="8" id="KW-1185">Reference proteome</keyword>
<dbReference type="KEGG" id="acoa:RB602_04575"/>
<dbReference type="PANTHER" id="PTHR21716">
    <property type="entry name" value="TRANSMEMBRANE PROTEIN"/>
    <property type="match status" value="1"/>
</dbReference>
<dbReference type="Proteomes" id="UP001302429">
    <property type="component" value="Chromosome"/>
</dbReference>
<dbReference type="GO" id="GO:0055085">
    <property type="term" value="P:transmembrane transport"/>
    <property type="evidence" value="ECO:0007669"/>
    <property type="project" value="TreeGrafter"/>
</dbReference>
<evidence type="ECO:0000313" key="7">
    <source>
        <dbReference type="EMBL" id="WOE75998.1"/>
    </source>
</evidence>
<keyword evidence="5 6" id="KW-0472">Membrane</keyword>
<name>A0AA97FA68_9SPHN</name>
<dbReference type="PANTHER" id="PTHR21716:SF62">
    <property type="entry name" value="TRANSPORT PROTEIN YDBI-RELATED"/>
    <property type="match status" value="1"/>
</dbReference>
<evidence type="ECO:0000313" key="8">
    <source>
        <dbReference type="Proteomes" id="UP001302429"/>
    </source>
</evidence>
<dbReference type="Pfam" id="PF01594">
    <property type="entry name" value="AI-2E_transport"/>
    <property type="match status" value="1"/>
</dbReference>
<comment type="similarity">
    <text evidence="2">Belongs to the autoinducer-2 exporter (AI-2E) (TC 2.A.86) family.</text>
</comment>
<evidence type="ECO:0000256" key="5">
    <source>
        <dbReference type="ARBA" id="ARBA00023136"/>
    </source>
</evidence>
<feature type="transmembrane region" description="Helical" evidence="6">
    <location>
        <begin position="151"/>
        <end position="177"/>
    </location>
</feature>
<dbReference type="AlphaFoldDB" id="A0AA97FA68"/>
<protein>
    <submittedName>
        <fullName evidence="7">AI-2E family transporter</fullName>
    </submittedName>
</protein>
<sequence>MADSQNDRIEKPGPTDFSDPVARNEVKKAAVWLGMAALLALIVILASPLLLIVGGLIVAIMLDGGTRLLGRVLPIARSLRLTIVLLLVTGFIGWTFYFTGSQLIQQAASLQAIVEQQLDELGRWATSVGITATPEDLKELGSEIASRIGQFTAAVTSVFGAIASFVLMCVLGIFIAIEPKLYERGLAWMIPLKSRDHFYGTLDAIGFTMRRLLAGRLLGMAVEGFGTWILLWMGGVPMAGLLGLLTGLLAFLPNIGAIVSGGLIILVGFSAGFETGLFAVGVYIFVQVIDGYVIVPMVAKKTVDLAPALVLGAQLLFGALFGIVGLALADPIVAIIKIALERGVYNRGSEETG</sequence>
<organism evidence="7 8">
    <name type="scientific">Alterisphingorhabdus coralli</name>
    <dbReference type="NCBI Taxonomy" id="3071408"/>
    <lineage>
        <taxon>Bacteria</taxon>
        <taxon>Pseudomonadati</taxon>
        <taxon>Pseudomonadota</taxon>
        <taxon>Alphaproteobacteria</taxon>
        <taxon>Sphingomonadales</taxon>
        <taxon>Sphingomonadaceae</taxon>
        <taxon>Alterisphingorhabdus (ex Yan et al. 2024)</taxon>
    </lineage>
</organism>
<evidence type="ECO:0000256" key="2">
    <source>
        <dbReference type="ARBA" id="ARBA00009773"/>
    </source>
</evidence>
<feature type="transmembrane region" description="Helical" evidence="6">
    <location>
        <begin position="83"/>
        <end position="100"/>
    </location>
</feature>
<feature type="transmembrane region" description="Helical" evidence="6">
    <location>
        <begin position="29"/>
        <end position="62"/>
    </location>
</feature>
<dbReference type="RefSeq" id="WP_317083375.1">
    <property type="nucleotide sequence ID" value="NZ_CP136594.1"/>
</dbReference>
<dbReference type="EMBL" id="CP136594">
    <property type="protein sequence ID" value="WOE75998.1"/>
    <property type="molecule type" value="Genomic_DNA"/>
</dbReference>
<comment type="subcellular location">
    <subcellularLocation>
        <location evidence="1">Membrane</location>
        <topology evidence="1">Multi-pass membrane protein</topology>
    </subcellularLocation>
</comment>
<proteinExistence type="inferred from homology"/>
<accession>A0AA97FA68</accession>
<evidence type="ECO:0000256" key="1">
    <source>
        <dbReference type="ARBA" id="ARBA00004141"/>
    </source>
</evidence>